<proteinExistence type="predicted"/>
<keyword evidence="3" id="KW-1185">Reference proteome</keyword>
<organism evidence="2 3">
    <name type="scientific">Strigomonas culicis</name>
    <dbReference type="NCBI Taxonomy" id="28005"/>
    <lineage>
        <taxon>Eukaryota</taxon>
        <taxon>Discoba</taxon>
        <taxon>Euglenozoa</taxon>
        <taxon>Kinetoplastea</taxon>
        <taxon>Metakinetoplastina</taxon>
        <taxon>Trypanosomatida</taxon>
        <taxon>Trypanosomatidae</taxon>
        <taxon>Strigomonadinae</taxon>
        <taxon>Strigomonas</taxon>
    </lineage>
</organism>
<gene>
    <name evidence="2" type="ORF">STCU_06441</name>
</gene>
<feature type="region of interest" description="Disordered" evidence="1">
    <location>
        <begin position="146"/>
        <end position="248"/>
    </location>
</feature>
<feature type="region of interest" description="Disordered" evidence="1">
    <location>
        <begin position="1"/>
        <end position="48"/>
    </location>
</feature>
<dbReference type="EMBL" id="ATMH01006441">
    <property type="protein sequence ID" value="EPY25859.1"/>
    <property type="molecule type" value="Genomic_DNA"/>
</dbReference>
<feature type="compositionally biased region" description="Basic and acidic residues" evidence="1">
    <location>
        <begin position="312"/>
        <end position="321"/>
    </location>
</feature>
<feature type="compositionally biased region" description="Basic and acidic residues" evidence="1">
    <location>
        <begin position="182"/>
        <end position="205"/>
    </location>
</feature>
<feature type="compositionally biased region" description="Basic and acidic residues" evidence="1">
    <location>
        <begin position="364"/>
        <end position="423"/>
    </location>
</feature>
<feature type="compositionally biased region" description="Polar residues" evidence="1">
    <location>
        <begin position="219"/>
        <end position="230"/>
    </location>
</feature>
<feature type="compositionally biased region" description="Basic and acidic residues" evidence="1">
    <location>
        <begin position="530"/>
        <end position="541"/>
    </location>
</feature>
<name>S9UAT3_9TRYP</name>
<feature type="compositionally biased region" description="Basic and acidic residues" evidence="1">
    <location>
        <begin position="331"/>
        <end position="347"/>
    </location>
</feature>
<sequence>MSGNEDYGTPEQSRSELLTGRSRRNSLGSSRYSGRASRRSSVRDDGQTLDEFLRKQRVIRYMQEERERAARSKILREEHDGWIEFRAYERSERLKYMTEQEIAELLQREAEEAEHDKSVSDLAMRRASEDSVRRRLGVADLRRKGEEAIVARRQSHQDAGEAPRTADRESAAKAEALAVAENARRLADDARAQEEKLRKENEELQRQLAQERGARRTAETNNQGSANDLRQQLDHLQGRLADQEKELVNYKNEKNAALSAVNQRQKEIDDLRRQLEALSVEKGASKSLAVAKDEAKQRALQDGNAASSQLKDAQRALKQEQGRVAQLQKDLAAKDAELKEAGKKGKNADTAAQNKDNKAQAAVEEAKRAQGELAREKAAREKAEGETQRLRDALQKEKDANARAPKEYDSFRSGADGERKRAEELQRQLRDVERVKKADEEQLQRLRNALQKSQDMLREEREARARFEDLAAQAVRCQSPNDELERLRRELGETRSQLAKALRHNQQLCENHERELEALKAYCARLKEHGSVPHTPREGTVPHKTPRSIRKAAPGEGAVRRPVLQVKEAPSAAEVEKLHQEILRLQEQLRLAEKKNTTAGEKTKIEETKQENKDLKEKYTELFKMHRDGDAARVAAQRQAKELQDQVDRLQRELEKTETKAQERKEKPITEVERAVGGAEDTSKLQQRIGDLEKQLQAEKKARDAAEKKAQEVVETSAREVAAAKRVAEQQSKATQVEKKIEVTHKEPKRRRRRTDAARKESDGEKKASHNSACTLLSDWLYDAF</sequence>
<comment type="caution">
    <text evidence="2">The sequence shown here is derived from an EMBL/GenBank/DDBJ whole genome shotgun (WGS) entry which is preliminary data.</text>
</comment>
<feature type="compositionally biased region" description="Low complexity" evidence="1">
    <location>
        <begin position="17"/>
        <end position="35"/>
    </location>
</feature>
<reference evidence="2 3" key="1">
    <citation type="journal article" date="2013" name="PLoS ONE">
        <title>Predicting the Proteins of Angomonas deanei, Strigomonas culicis and Their Respective Endosymbionts Reveals New Aspects of the Trypanosomatidae Family.</title>
        <authorList>
            <person name="Motta M.C."/>
            <person name="Martins A.C."/>
            <person name="de Souza S.S."/>
            <person name="Catta-Preta C.M."/>
            <person name="Silva R."/>
            <person name="Klein C.C."/>
            <person name="de Almeida L.G."/>
            <person name="de Lima Cunha O."/>
            <person name="Ciapina L.P."/>
            <person name="Brocchi M."/>
            <person name="Colabardini A.C."/>
            <person name="de Araujo Lima B."/>
            <person name="Machado C.R."/>
            <person name="de Almeida Soares C.M."/>
            <person name="Probst C.M."/>
            <person name="de Menezes C.B."/>
            <person name="Thompson C.E."/>
            <person name="Bartholomeu D.C."/>
            <person name="Gradia D.F."/>
            <person name="Pavoni D.P."/>
            <person name="Grisard E.C."/>
            <person name="Fantinatti-Garboggini F."/>
            <person name="Marchini F.K."/>
            <person name="Rodrigues-Luiz G.F."/>
            <person name="Wagner G."/>
            <person name="Goldman G.H."/>
            <person name="Fietto J.L."/>
            <person name="Elias M.C."/>
            <person name="Goldman M.H."/>
            <person name="Sagot M.F."/>
            <person name="Pereira M."/>
            <person name="Stoco P.H."/>
            <person name="de Mendonca-Neto R.P."/>
            <person name="Teixeira S.M."/>
            <person name="Maciel T.E."/>
            <person name="de Oliveira Mendes T.A."/>
            <person name="Urmenyi T.P."/>
            <person name="de Souza W."/>
            <person name="Schenkman S."/>
            <person name="de Vasconcelos A.T."/>
        </authorList>
    </citation>
    <scope>NUCLEOTIDE SEQUENCE [LARGE SCALE GENOMIC DNA]</scope>
</reference>
<feature type="compositionally biased region" description="Basic and acidic residues" evidence="1">
    <location>
        <begin position="755"/>
        <end position="768"/>
    </location>
</feature>
<dbReference type="OrthoDB" id="251095at2759"/>
<feature type="region of interest" description="Disordered" evidence="1">
    <location>
        <begin position="294"/>
        <end position="423"/>
    </location>
</feature>
<accession>S9UAT3</accession>
<feature type="compositionally biased region" description="Basic and acidic residues" evidence="1">
    <location>
        <begin position="231"/>
        <end position="248"/>
    </location>
</feature>
<feature type="region of interest" description="Disordered" evidence="1">
    <location>
        <begin position="530"/>
        <end position="555"/>
    </location>
</feature>
<evidence type="ECO:0000313" key="3">
    <source>
        <dbReference type="Proteomes" id="UP000015354"/>
    </source>
</evidence>
<feature type="compositionally biased region" description="Basic and acidic residues" evidence="1">
    <location>
        <begin position="639"/>
        <end position="674"/>
    </location>
</feature>
<feature type="compositionally biased region" description="Low complexity" evidence="1">
    <location>
        <begin position="351"/>
        <end position="362"/>
    </location>
</feature>
<dbReference type="Proteomes" id="UP000015354">
    <property type="component" value="Unassembled WGS sequence"/>
</dbReference>
<evidence type="ECO:0000313" key="2">
    <source>
        <dbReference type="EMBL" id="EPY25859.1"/>
    </source>
</evidence>
<feature type="compositionally biased region" description="Basic and acidic residues" evidence="1">
    <location>
        <begin position="690"/>
        <end position="712"/>
    </location>
</feature>
<protein>
    <submittedName>
        <fullName evidence="2">200 kDa antigen p200</fullName>
    </submittedName>
</protein>
<feature type="compositionally biased region" description="Basic and acidic residues" evidence="1">
    <location>
        <begin position="146"/>
        <end position="172"/>
    </location>
</feature>
<feature type="region of interest" description="Disordered" evidence="1">
    <location>
        <begin position="630"/>
        <end position="771"/>
    </location>
</feature>
<dbReference type="AlphaFoldDB" id="S9UAT3"/>
<feature type="compositionally biased region" description="Basic and acidic residues" evidence="1">
    <location>
        <begin position="736"/>
        <end position="746"/>
    </location>
</feature>
<evidence type="ECO:0000256" key="1">
    <source>
        <dbReference type="SAM" id="MobiDB-lite"/>
    </source>
</evidence>